<dbReference type="OrthoDB" id="9768183at2"/>
<dbReference type="EMBL" id="LPJR01000001">
    <property type="protein sequence ID" value="KWF37968.1"/>
    <property type="molecule type" value="Genomic_DNA"/>
</dbReference>
<sequence>MKISLAYVEEPPFYWTGGDGSATGADIELAHVVLRAIGVTTIDHRLTTFEELLPGVSEGRWDMNVPIFVTAARARQVAFSLPVWSLGDGFVVRRGNPKALTGYDAVAKRADARLGLIPGQVQVDSAKSAGVDDAQIVLFNDQPDAVAALLAGKIDAFAATAIGNRSIADANPELEAIAHAPDASGKAPVGAFSFSKENQGLLHAVNEQLRAYLGSPDHRARMAKYGIAGTEIDGVVGAGGLK</sequence>
<dbReference type="Gene3D" id="3.40.190.10">
    <property type="entry name" value="Periplasmic binding protein-like II"/>
    <property type="match status" value="2"/>
</dbReference>
<proteinExistence type="predicted"/>
<evidence type="ECO:0000313" key="3">
    <source>
        <dbReference type="EMBL" id="KWF37968.1"/>
    </source>
</evidence>
<evidence type="ECO:0000313" key="4">
    <source>
        <dbReference type="Proteomes" id="UP000062912"/>
    </source>
</evidence>
<accession>A0A132EN51</accession>
<dbReference type="Proteomes" id="UP000062912">
    <property type="component" value="Unassembled WGS sequence"/>
</dbReference>
<reference evidence="3 4" key="1">
    <citation type="submission" date="2015-11" db="EMBL/GenBank/DDBJ databases">
        <title>Expanding the genomic diversity of Burkholderia species for the development of highly accurate diagnostics.</title>
        <authorList>
            <person name="Sahl J."/>
            <person name="Keim P."/>
            <person name="Wagner D."/>
        </authorList>
    </citation>
    <scope>NUCLEOTIDE SEQUENCE [LARGE SCALE GENOMIC DNA]</scope>
    <source>
        <strain evidence="3 4">MSMB368WGS</strain>
    </source>
</reference>
<dbReference type="RefSeq" id="WP_060237850.1">
    <property type="nucleotide sequence ID" value="NZ_LPJR01000001.1"/>
</dbReference>
<organism evidence="3 4">
    <name type="scientific">Burkholderia pseudomultivorans</name>
    <dbReference type="NCBI Taxonomy" id="1207504"/>
    <lineage>
        <taxon>Bacteria</taxon>
        <taxon>Pseudomonadati</taxon>
        <taxon>Pseudomonadota</taxon>
        <taxon>Betaproteobacteria</taxon>
        <taxon>Burkholderiales</taxon>
        <taxon>Burkholderiaceae</taxon>
        <taxon>Burkholderia</taxon>
        <taxon>Burkholderia cepacia complex</taxon>
    </lineage>
</organism>
<dbReference type="InterPro" id="IPR001638">
    <property type="entry name" value="Solute-binding_3/MltF_N"/>
</dbReference>
<dbReference type="PANTHER" id="PTHR35936:SF19">
    <property type="entry name" value="AMINO-ACID-BINDING PROTEIN YXEM-RELATED"/>
    <property type="match status" value="1"/>
</dbReference>
<evidence type="ECO:0000259" key="2">
    <source>
        <dbReference type="SMART" id="SM00062"/>
    </source>
</evidence>
<dbReference type="PANTHER" id="PTHR35936">
    <property type="entry name" value="MEMBRANE-BOUND LYTIC MUREIN TRANSGLYCOSYLASE F"/>
    <property type="match status" value="1"/>
</dbReference>
<name>A0A132EN51_9BURK</name>
<keyword evidence="1" id="KW-0732">Signal</keyword>
<dbReference type="AlphaFoldDB" id="A0A132EN51"/>
<evidence type="ECO:0000256" key="1">
    <source>
        <dbReference type="ARBA" id="ARBA00022729"/>
    </source>
</evidence>
<feature type="domain" description="Solute-binding protein family 3/N-terminal" evidence="2">
    <location>
        <begin position="2"/>
        <end position="229"/>
    </location>
</feature>
<dbReference type="Pfam" id="PF00497">
    <property type="entry name" value="SBP_bac_3"/>
    <property type="match status" value="1"/>
</dbReference>
<dbReference type="SUPFAM" id="SSF53850">
    <property type="entry name" value="Periplasmic binding protein-like II"/>
    <property type="match status" value="1"/>
</dbReference>
<protein>
    <submittedName>
        <fullName evidence="3">Amino acid ABC transporter substrate-binding protein</fullName>
    </submittedName>
</protein>
<gene>
    <name evidence="3" type="ORF">WT56_04580</name>
</gene>
<comment type="caution">
    <text evidence="3">The sequence shown here is derived from an EMBL/GenBank/DDBJ whole genome shotgun (WGS) entry which is preliminary data.</text>
</comment>
<dbReference type="SMART" id="SM00062">
    <property type="entry name" value="PBPb"/>
    <property type="match status" value="1"/>
</dbReference>